<evidence type="ECO:0000313" key="3">
    <source>
        <dbReference type="Proteomes" id="UP001059380"/>
    </source>
</evidence>
<evidence type="ECO:0000313" key="2">
    <source>
        <dbReference type="EMBL" id="UWZ85273.1"/>
    </source>
</evidence>
<dbReference type="AlphaFoldDB" id="A0A9J7BRR4"/>
<gene>
    <name evidence="2" type="ORF">MOP44_04860</name>
</gene>
<feature type="region of interest" description="Disordered" evidence="1">
    <location>
        <begin position="27"/>
        <end position="58"/>
    </location>
</feature>
<reference evidence="2" key="1">
    <citation type="submission" date="2021-04" db="EMBL/GenBank/DDBJ databases">
        <title>Phylogenetic analysis of Acidobacteriaceae.</title>
        <authorList>
            <person name="Qiu L."/>
            <person name="Zhang Q."/>
        </authorList>
    </citation>
    <scope>NUCLEOTIDE SEQUENCE</scope>
    <source>
        <strain evidence="2">DSM 25168</strain>
    </source>
</reference>
<protein>
    <submittedName>
        <fullName evidence="2">Uncharacterized protein</fullName>
    </submittedName>
</protein>
<evidence type="ECO:0000256" key="1">
    <source>
        <dbReference type="SAM" id="MobiDB-lite"/>
    </source>
</evidence>
<organism evidence="2 3">
    <name type="scientific">Occallatibacter riparius</name>
    <dbReference type="NCBI Taxonomy" id="1002689"/>
    <lineage>
        <taxon>Bacteria</taxon>
        <taxon>Pseudomonadati</taxon>
        <taxon>Acidobacteriota</taxon>
        <taxon>Terriglobia</taxon>
        <taxon>Terriglobales</taxon>
        <taxon>Acidobacteriaceae</taxon>
        <taxon>Occallatibacter</taxon>
    </lineage>
</organism>
<name>A0A9J7BRR4_9BACT</name>
<dbReference type="EMBL" id="CP093313">
    <property type="protein sequence ID" value="UWZ85273.1"/>
    <property type="molecule type" value="Genomic_DNA"/>
</dbReference>
<keyword evidence="3" id="KW-1185">Reference proteome</keyword>
<dbReference type="KEGG" id="orp:MOP44_04860"/>
<dbReference type="Proteomes" id="UP001059380">
    <property type="component" value="Chromosome"/>
</dbReference>
<dbReference type="RefSeq" id="WP_260794791.1">
    <property type="nucleotide sequence ID" value="NZ_CP093313.1"/>
</dbReference>
<sequence length="72" mass="7755">MAGTAFPYGANVIDRAQTPEVAAKKDLDPFGLDPLPDANAPWKRGARPLIGSPTGATNTEISERTIDLKWDF</sequence>
<proteinExistence type="predicted"/>
<accession>A0A9J7BRR4</accession>